<dbReference type="Pfam" id="PF07963">
    <property type="entry name" value="N_methyl"/>
    <property type="match status" value="1"/>
</dbReference>
<gene>
    <name evidence="2" type="ORF">OUO13_10095</name>
</gene>
<dbReference type="GO" id="GO:0043683">
    <property type="term" value="P:type IV pilus assembly"/>
    <property type="evidence" value="ECO:0007669"/>
    <property type="project" value="InterPro"/>
</dbReference>
<feature type="transmembrane region" description="Helical" evidence="1">
    <location>
        <begin position="12"/>
        <end position="36"/>
    </location>
</feature>
<dbReference type="AlphaFoldDB" id="A0A9X3EF03"/>
<keyword evidence="1" id="KW-0812">Transmembrane</keyword>
<dbReference type="PROSITE" id="PS00409">
    <property type="entry name" value="PROKAR_NTER_METHYL"/>
    <property type="match status" value="1"/>
</dbReference>
<keyword evidence="3" id="KW-1185">Reference proteome</keyword>
<proteinExistence type="predicted"/>
<organism evidence="2 3">
    <name type="scientific">Parathalassolituus penaei</name>
    <dbReference type="NCBI Taxonomy" id="2997323"/>
    <lineage>
        <taxon>Bacteria</taxon>
        <taxon>Pseudomonadati</taxon>
        <taxon>Pseudomonadota</taxon>
        <taxon>Gammaproteobacteria</taxon>
        <taxon>Oceanospirillales</taxon>
        <taxon>Oceanospirillaceae</taxon>
        <taxon>Parathalassolituus</taxon>
    </lineage>
</organism>
<dbReference type="Proteomes" id="UP001150830">
    <property type="component" value="Unassembled WGS sequence"/>
</dbReference>
<comment type="caution">
    <text evidence="2">The sequence shown here is derived from an EMBL/GenBank/DDBJ whole genome shotgun (WGS) entry which is preliminary data.</text>
</comment>
<evidence type="ECO:0000313" key="3">
    <source>
        <dbReference type="Proteomes" id="UP001150830"/>
    </source>
</evidence>
<dbReference type="SUPFAM" id="SSF54523">
    <property type="entry name" value="Pili subunits"/>
    <property type="match status" value="1"/>
</dbReference>
<accession>A0A9X3EF03</accession>
<evidence type="ECO:0000256" key="1">
    <source>
        <dbReference type="SAM" id="Phobius"/>
    </source>
</evidence>
<name>A0A9X3EF03_9GAMM</name>
<dbReference type="InterPro" id="IPR045584">
    <property type="entry name" value="Pilin-like"/>
</dbReference>
<dbReference type="Gene3D" id="3.30.700.10">
    <property type="entry name" value="Glycoprotein, Type 4 Pilin"/>
    <property type="match status" value="1"/>
</dbReference>
<dbReference type="RefSeq" id="WP_283173753.1">
    <property type="nucleotide sequence ID" value="NZ_JAPNOA010000027.1"/>
</dbReference>
<sequence length="136" mass="14604">MSNRKPFQLHRGFTLVELMITVVIVSVLFGVAIPGYQNQMVKTNRSAAEGCLLETGQSLERRYAGASSYAGAMPALGCQTDLKEYYTFSSTIVAQSYTLKATPLKDTQCGILTYNNAGAKGLEANGSITGTMSGCW</sequence>
<protein>
    <submittedName>
        <fullName evidence="2">Type IV pilin protein</fullName>
    </submittedName>
</protein>
<dbReference type="NCBIfam" id="TIGR02532">
    <property type="entry name" value="IV_pilin_GFxxxE"/>
    <property type="match status" value="1"/>
</dbReference>
<dbReference type="EMBL" id="JAPNOA010000027">
    <property type="protein sequence ID" value="MCY0965539.1"/>
    <property type="molecule type" value="Genomic_DNA"/>
</dbReference>
<keyword evidence="1" id="KW-1133">Transmembrane helix</keyword>
<dbReference type="InterPro" id="IPR012902">
    <property type="entry name" value="N_methyl_site"/>
</dbReference>
<keyword evidence="1" id="KW-0472">Membrane</keyword>
<dbReference type="InterPro" id="IPR031982">
    <property type="entry name" value="PilE-like"/>
</dbReference>
<evidence type="ECO:0000313" key="2">
    <source>
        <dbReference type="EMBL" id="MCY0965539.1"/>
    </source>
</evidence>
<reference evidence="2" key="1">
    <citation type="submission" date="2022-11" db="EMBL/GenBank/DDBJ databases">
        <title>Parathalassolutuus dongxingensis gen. nov., sp. nov., a novel member of family Oceanospirillaceae isolated from a coastal shrimp pond in Guangxi, China.</title>
        <authorList>
            <person name="Chen H."/>
        </authorList>
    </citation>
    <scope>NUCLEOTIDE SEQUENCE</scope>
    <source>
        <strain evidence="2">G-43</strain>
    </source>
</reference>
<dbReference type="Pfam" id="PF16732">
    <property type="entry name" value="ComP_DUS"/>
    <property type="match status" value="1"/>
</dbReference>